<evidence type="ECO:0000313" key="1">
    <source>
        <dbReference type="EMBL" id="PWW21812.1"/>
    </source>
</evidence>
<name>A0A317QEP8_9ACTN</name>
<accession>A0A317QEP8</accession>
<gene>
    <name evidence="1" type="ORF">JD79_00953</name>
</gene>
<sequence length="104" mass="11214">MDLLAGLRRPSTGGMRGPILALPAFASPIEGLQPRPSRHCAPSSSMRFIGQRVAEAGRTAPAGKPCTCGHGKVAHSHYRAGTDCSLCSCDRYDRPLMARLRLRR</sequence>
<organism evidence="1 2">
    <name type="scientific">Geodermatophilus normandii</name>
    <dbReference type="NCBI Taxonomy" id="1137989"/>
    <lineage>
        <taxon>Bacteria</taxon>
        <taxon>Bacillati</taxon>
        <taxon>Actinomycetota</taxon>
        <taxon>Actinomycetes</taxon>
        <taxon>Geodermatophilales</taxon>
        <taxon>Geodermatophilaceae</taxon>
        <taxon>Geodermatophilus</taxon>
    </lineage>
</organism>
<dbReference type="AlphaFoldDB" id="A0A317QEP8"/>
<dbReference type="Proteomes" id="UP000246661">
    <property type="component" value="Unassembled WGS sequence"/>
</dbReference>
<proteinExistence type="predicted"/>
<comment type="caution">
    <text evidence="1">The sequence shown here is derived from an EMBL/GenBank/DDBJ whole genome shotgun (WGS) entry which is preliminary data.</text>
</comment>
<evidence type="ECO:0000313" key="2">
    <source>
        <dbReference type="Proteomes" id="UP000246661"/>
    </source>
</evidence>
<dbReference type="EMBL" id="QGTX01000001">
    <property type="protein sequence ID" value="PWW21812.1"/>
    <property type="molecule type" value="Genomic_DNA"/>
</dbReference>
<reference evidence="2" key="1">
    <citation type="submission" date="2018-05" db="EMBL/GenBank/DDBJ databases">
        <authorList>
            <person name="Klenk H.-P."/>
            <person name="Huntemann M."/>
            <person name="Clum A."/>
            <person name="Pillay M."/>
            <person name="Palaniappan K."/>
            <person name="Varghese N."/>
            <person name="Mikhailova N."/>
            <person name="Stamatis D."/>
            <person name="Reddy T."/>
            <person name="Daum C."/>
            <person name="Shapiro N."/>
            <person name="Ivanova N."/>
            <person name="Kyrpides N."/>
            <person name="Woyke T."/>
        </authorList>
    </citation>
    <scope>NUCLEOTIDE SEQUENCE [LARGE SCALE GENOMIC DNA]</scope>
    <source>
        <strain evidence="2">DSM 45417</strain>
    </source>
</reference>
<keyword evidence="2" id="KW-1185">Reference proteome</keyword>
<protein>
    <submittedName>
        <fullName evidence="1">Uncharacterized protein</fullName>
    </submittedName>
</protein>